<evidence type="ECO:0000259" key="4">
    <source>
        <dbReference type="PROSITE" id="PS50862"/>
    </source>
</evidence>
<sequence length="311" mass="34682">MKMETLRQRADLLDKTRAFFKQRGFLEVETPLAAAEAIPEQHIQLSTIDDGRRVLQASPEMHHKRLLCAGAGSLFEVTKSFRGYEVGRLHNPEFTILEWYQVDKGLDDAIALTEALFQTLLKAPPFRRTTYREAFGPLGIDPHTAMVEELRELALSRSPSAVEPFESDDRDEWLNVLLALCVEPTLGVEAPEVLYDYPATQASLAKTVVDGEGAEVAQRFEVYWRGMELANGYEELTDAVALRRRLEIANTQRVAAGWPVVPMPERLLSEMVDPGLPPCAGVAIGFDRIVMLATGAQSIGEVRAFAESRRV</sequence>
<protein>
    <submittedName>
        <fullName evidence="5">Elongation factor P--(R)-beta-lysine ligase</fullName>
        <ecNumber evidence="5">6.3.1.-</ecNumber>
    </submittedName>
</protein>
<proteinExistence type="predicted"/>
<dbReference type="NCBIfam" id="TIGR00462">
    <property type="entry name" value="genX"/>
    <property type="match status" value="1"/>
</dbReference>
<dbReference type="PANTHER" id="PTHR42918">
    <property type="entry name" value="LYSYL-TRNA SYNTHETASE"/>
    <property type="match status" value="1"/>
</dbReference>
<dbReference type="GO" id="GO:0006430">
    <property type="term" value="P:lysyl-tRNA aminoacylation"/>
    <property type="evidence" value="ECO:0007669"/>
    <property type="project" value="InterPro"/>
</dbReference>
<dbReference type="Gene3D" id="3.30.930.10">
    <property type="entry name" value="Bira Bifunctional Protein, Domain 2"/>
    <property type="match status" value="1"/>
</dbReference>
<dbReference type="EMBL" id="CP036349">
    <property type="protein sequence ID" value="QDV76109.1"/>
    <property type="molecule type" value="Genomic_DNA"/>
</dbReference>
<feature type="domain" description="Aminoacyl-transfer RNA synthetases class-II family profile" evidence="4">
    <location>
        <begin position="1"/>
        <end position="307"/>
    </location>
</feature>
<dbReference type="GO" id="GO:0005524">
    <property type="term" value="F:ATP binding"/>
    <property type="evidence" value="ECO:0007669"/>
    <property type="project" value="UniProtKB-KW"/>
</dbReference>
<dbReference type="Proteomes" id="UP000316426">
    <property type="component" value="Chromosome"/>
</dbReference>
<evidence type="ECO:0000313" key="6">
    <source>
        <dbReference type="Proteomes" id="UP000316426"/>
    </source>
</evidence>
<dbReference type="InterPro" id="IPR004525">
    <property type="entry name" value="EpmA"/>
</dbReference>
<dbReference type="Pfam" id="PF00152">
    <property type="entry name" value="tRNA-synt_2"/>
    <property type="match status" value="1"/>
</dbReference>
<gene>
    <name evidence="5" type="primary">epmA</name>
    <name evidence="5" type="ORF">Spa11_43340</name>
</gene>
<dbReference type="PRINTS" id="PR00982">
    <property type="entry name" value="TRNASYNTHLYS"/>
</dbReference>
<dbReference type="PANTHER" id="PTHR42918:SF6">
    <property type="entry name" value="ELONGATION FACTOR P--(R)-BETA-LYSINE LIGASE"/>
    <property type="match status" value="1"/>
</dbReference>
<keyword evidence="1 5" id="KW-0436">Ligase</keyword>
<name>A0A518KEB5_9BACT</name>
<dbReference type="InterPro" id="IPR006195">
    <property type="entry name" value="aa-tRNA-synth_II"/>
</dbReference>
<accession>A0A518KEB5</accession>
<keyword evidence="3" id="KW-0067">ATP-binding</keyword>
<evidence type="ECO:0000313" key="5">
    <source>
        <dbReference type="EMBL" id="QDV76109.1"/>
    </source>
</evidence>
<evidence type="ECO:0000256" key="1">
    <source>
        <dbReference type="ARBA" id="ARBA00022598"/>
    </source>
</evidence>
<evidence type="ECO:0000256" key="3">
    <source>
        <dbReference type="ARBA" id="ARBA00022840"/>
    </source>
</evidence>
<keyword evidence="5" id="KW-0648">Protein biosynthesis</keyword>
<dbReference type="EC" id="6.3.1.-" evidence="5"/>
<dbReference type="SUPFAM" id="SSF55681">
    <property type="entry name" value="Class II aaRS and biotin synthetases"/>
    <property type="match status" value="1"/>
</dbReference>
<dbReference type="AlphaFoldDB" id="A0A518KEB5"/>
<dbReference type="NCBIfam" id="NF006828">
    <property type="entry name" value="PRK09350.1"/>
    <property type="match status" value="1"/>
</dbReference>
<dbReference type="PROSITE" id="PS50862">
    <property type="entry name" value="AA_TRNA_LIGASE_II"/>
    <property type="match status" value="1"/>
</dbReference>
<dbReference type="GO" id="GO:0005829">
    <property type="term" value="C:cytosol"/>
    <property type="evidence" value="ECO:0007669"/>
    <property type="project" value="TreeGrafter"/>
</dbReference>
<dbReference type="GO" id="GO:0003746">
    <property type="term" value="F:translation elongation factor activity"/>
    <property type="evidence" value="ECO:0007669"/>
    <property type="project" value="UniProtKB-KW"/>
</dbReference>
<organism evidence="5 6">
    <name type="scientific">Botrimarina mediterranea</name>
    <dbReference type="NCBI Taxonomy" id="2528022"/>
    <lineage>
        <taxon>Bacteria</taxon>
        <taxon>Pseudomonadati</taxon>
        <taxon>Planctomycetota</taxon>
        <taxon>Planctomycetia</taxon>
        <taxon>Pirellulales</taxon>
        <taxon>Lacipirellulaceae</taxon>
        <taxon>Botrimarina</taxon>
    </lineage>
</organism>
<evidence type="ECO:0000256" key="2">
    <source>
        <dbReference type="ARBA" id="ARBA00022741"/>
    </source>
</evidence>
<keyword evidence="5" id="KW-0251">Elongation factor</keyword>
<dbReference type="GO" id="GO:0000049">
    <property type="term" value="F:tRNA binding"/>
    <property type="evidence" value="ECO:0007669"/>
    <property type="project" value="TreeGrafter"/>
</dbReference>
<reference evidence="5 6" key="1">
    <citation type="submission" date="2019-02" db="EMBL/GenBank/DDBJ databases">
        <title>Deep-cultivation of Planctomycetes and their phenomic and genomic characterization uncovers novel biology.</title>
        <authorList>
            <person name="Wiegand S."/>
            <person name="Jogler M."/>
            <person name="Boedeker C."/>
            <person name="Pinto D."/>
            <person name="Vollmers J."/>
            <person name="Rivas-Marin E."/>
            <person name="Kohn T."/>
            <person name="Peeters S.H."/>
            <person name="Heuer A."/>
            <person name="Rast P."/>
            <person name="Oberbeckmann S."/>
            <person name="Bunk B."/>
            <person name="Jeske O."/>
            <person name="Meyerdierks A."/>
            <person name="Storesund J.E."/>
            <person name="Kallscheuer N."/>
            <person name="Luecker S."/>
            <person name="Lage O.M."/>
            <person name="Pohl T."/>
            <person name="Merkel B.J."/>
            <person name="Hornburger P."/>
            <person name="Mueller R.-W."/>
            <person name="Bruemmer F."/>
            <person name="Labrenz M."/>
            <person name="Spormann A.M."/>
            <person name="Op den Camp H."/>
            <person name="Overmann J."/>
            <person name="Amann R."/>
            <person name="Jetten M.S.M."/>
            <person name="Mascher T."/>
            <person name="Medema M.H."/>
            <person name="Devos D.P."/>
            <person name="Kaster A.-K."/>
            <person name="Ovreas L."/>
            <person name="Rohde M."/>
            <person name="Galperin M.Y."/>
            <person name="Jogler C."/>
        </authorList>
    </citation>
    <scope>NUCLEOTIDE SEQUENCE [LARGE SCALE GENOMIC DNA]</scope>
    <source>
        <strain evidence="5 6">Spa11</strain>
    </source>
</reference>
<dbReference type="InterPro" id="IPR018149">
    <property type="entry name" value="Lys-tRNA-synth_II_C"/>
</dbReference>
<keyword evidence="2" id="KW-0547">Nucleotide-binding</keyword>
<dbReference type="GO" id="GO:0004824">
    <property type="term" value="F:lysine-tRNA ligase activity"/>
    <property type="evidence" value="ECO:0007669"/>
    <property type="project" value="InterPro"/>
</dbReference>
<dbReference type="InterPro" id="IPR045864">
    <property type="entry name" value="aa-tRNA-synth_II/BPL/LPL"/>
</dbReference>
<dbReference type="KEGG" id="bmei:Spa11_43340"/>
<dbReference type="InterPro" id="IPR004364">
    <property type="entry name" value="Aa-tRNA-synt_II"/>
</dbReference>
<keyword evidence="6" id="KW-1185">Reference proteome</keyword>